<sequence>MGTTYELHHTLVPIAAPTPAGPGQPSPAVNTIIFFQSSKLISGENGEQIQAIRRHQWSQITHLMALEHWHTRSWHILVGCGNGNQFMSEAGSHFPLSTSPVEYQTVNSMTDKYAPIVRLSLIWKTNLGDIVRHIMFTGSNVNDLRYHTLRYGLIINVDGATGRILHSTQLEAGSVGCVSYAPDEFQKAIQNISSGDVDLYNQPSTPTVSLTIKAGQGKKIQGLAFGEDGAILVCGSGSGRIFVFTSPKGQRIQALQHRDQSTICALATGCSVAVDAHQARSELGSDFAKMQESILKEQEQNNCLMLYIKRAAIVLTLGTSAAVLMLLYIALKLGIIEELYQRSRERLGRVDL</sequence>
<dbReference type="InterPro" id="IPR015943">
    <property type="entry name" value="WD40/YVTN_repeat-like_dom_sf"/>
</dbReference>
<organism evidence="2 3">
    <name type="scientific">Mycena citricolor</name>
    <dbReference type="NCBI Taxonomy" id="2018698"/>
    <lineage>
        <taxon>Eukaryota</taxon>
        <taxon>Fungi</taxon>
        <taxon>Dikarya</taxon>
        <taxon>Basidiomycota</taxon>
        <taxon>Agaricomycotina</taxon>
        <taxon>Agaricomycetes</taxon>
        <taxon>Agaricomycetidae</taxon>
        <taxon>Agaricales</taxon>
        <taxon>Marasmiineae</taxon>
        <taxon>Mycenaceae</taxon>
        <taxon>Mycena</taxon>
    </lineage>
</organism>
<keyword evidence="3" id="KW-1185">Reference proteome</keyword>
<evidence type="ECO:0000313" key="3">
    <source>
        <dbReference type="Proteomes" id="UP001295794"/>
    </source>
</evidence>
<gene>
    <name evidence="2" type="ORF">MYCIT1_LOCUS15905</name>
</gene>
<evidence type="ECO:0008006" key="4">
    <source>
        <dbReference type="Google" id="ProtNLM"/>
    </source>
</evidence>
<dbReference type="EMBL" id="CAVNYO010000169">
    <property type="protein sequence ID" value="CAK5271030.1"/>
    <property type="molecule type" value="Genomic_DNA"/>
</dbReference>
<dbReference type="Gene3D" id="2.130.10.10">
    <property type="entry name" value="YVTN repeat-like/Quinoprotein amine dehydrogenase"/>
    <property type="match status" value="1"/>
</dbReference>
<reference evidence="2" key="1">
    <citation type="submission" date="2023-11" db="EMBL/GenBank/DDBJ databases">
        <authorList>
            <person name="De Vega J J."/>
            <person name="De Vega J J."/>
        </authorList>
    </citation>
    <scope>NUCLEOTIDE SEQUENCE</scope>
</reference>
<dbReference type="InterPro" id="IPR036322">
    <property type="entry name" value="WD40_repeat_dom_sf"/>
</dbReference>
<keyword evidence="1" id="KW-0472">Membrane</keyword>
<comment type="caution">
    <text evidence="2">The sequence shown here is derived from an EMBL/GenBank/DDBJ whole genome shotgun (WGS) entry which is preliminary data.</text>
</comment>
<keyword evidence="1" id="KW-0812">Transmembrane</keyword>
<proteinExistence type="predicted"/>
<dbReference type="SUPFAM" id="SSF50978">
    <property type="entry name" value="WD40 repeat-like"/>
    <property type="match status" value="1"/>
</dbReference>
<evidence type="ECO:0000313" key="2">
    <source>
        <dbReference type="EMBL" id="CAK5271030.1"/>
    </source>
</evidence>
<evidence type="ECO:0000256" key="1">
    <source>
        <dbReference type="SAM" id="Phobius"/>
    </source>
</evidence>
<name>A0AAD2JZR6_9AGAR</name>
<dbReference type="AlphaFoldDB" id="A0AAD2JZR6"/>
<keyword evidence="1" id="KW-1133">Transmembrane helix</keyword>
<accession>A0AAD2JZR6</accession>
<protein>
    <recommendedName>
        <fullName evidence="4">WD40 repeat-like protein</fullName>
    </recommendedName>
</protein>
<dbReference type="Proteomes" id="UP001295794">
    <property type="component" value="Unassembled WGS sequence"/>
</dbReference>
<feature type="transmembrane region" description="Helical" evidence="1">
    <location>
        <begin position="311"/>
        <end position="336"/>
    </location>
</feature>